<comment type="subcellular location">
    <subcellularLocation>
        <location evidence="1">Cell membrane</location>
        <topology evidence="1">Multi-pass membrane protein</topology>
    </subcellularLocation>
</comment>
<feature type="transmembrane region" description="Helical" evidence="9">
    <location>
        <begin position="305"/>
        <end position="324"/>
    </location>
</feature>
<feature type="transmembrane region" description="Helical" evidence="9">
    <location>
        <begin position="280"/>
        <end position="298"/>
    </location>
</feature>
<feature type="domain" description="Major facilitator superfamily (MFS) profile" evidence="10">
    <location>
        <begin position="17"/>
        <end position="423"/>
    </location>
</feature>
<dbReference type="InterPro" id="IPR005829">
    <property type="entry name" value="Sugar_transporter_CS"/>
</dbReference>
<evidence type="ECO:0000313" key="12">
    <source>
        <dbReference type="Proteomes" id="UP000786875"/>
    </source>
</evidence>
<dbReference type="Pfam" id="PF07690">
    <property type="entry name" value="MFS_1"/>
    <property type="match status" value="1"/>
</dbReference>
<dbReference type="Gene3D" id="1.20.1250.20">
    <property type="entry name" value="MFS general substrate transporter like domains"/>
    <property type="match status" value="2"/>
</dbReference>
<feature type="transmembrane region" description="Helical" evidence="9">
    <location>
        <begin position="89"/>
        <end position="107"/>
    </location>
</feature>
<dbReference type="PROSITE" id="PS50850">
    <property type="entry name" value="MFS"/>
    <property type="match status" value="1"/>
</dbReference>
<dbReference type="InterPro" id="IPR011701">
    <property type="entry name" value="MFS"/>
</dbReference>
<keyword evidence="3" id="KW-0813">Transport</keyword>
<sequence length="433" mass="47287">MTIDGNNMQSKQSGVKVVIATVIGNGMEWFDFTIYSFMASTIAKLFFPSGSDMTSYLLALATFGVGFFMRPVGGMILGSYSDRYGRKSALSLTVILMAVGTLLIAVAPTYDKIGFMAPVLIVFARLLQGFSAGGEMGSAAAFLTEHAPENKKAFYSSWIQVSVGVAVLLGSLIGLCLTQALTQTQLESWGWRIPFFLGTLIGPIGVYIRHRIEEPETFKKVRVSNAPVREALTQHKTKIVISFMLVALWTVFTYAILFYVPSYSTRLLGLSRSDGFMCGMIGGLALIIFTPIVGYYADKWGKRPFLLYSSIITLLVTYPLFKFINIYPSLFTVSIFQVVMGILISGYIGAILAAFNETLPTQVLSSGISIAYNFAVTLFGGFSGLIITWLIATTGDNVAPAYYIMIAALISAIGAYFYRESETSITIKSESYV</sequence>
<dbReference type="PROSITE" id="PS00217">
    <property type="entry name" value="SUGAR_TRANSPORT_2"/>
    <property type="match status" value="1"/>
</dbReference>
<evidence type="ECO:0000256" key="1">
    <source>
        <dbReference type="ARBA" id="ARBA00004651"/>
    </source>
</evidence>
<dbReference type="PANTHER" id="PTHR43528">
    <property type="entry name" value="ALPHA-KETOGLUTARATE PERMEASE"/>
    <property type="match status" value="1"/>
</dbReference>
<proteinExistence type="inferred from homology"/>
<organism evidence="11 12">
    <name type="scientific">Rosenbergiella australiborealis</name>
    <dbReference type="NCBI Taxonomy" id="1544696"/>
    <lineage>
        <taxon>Bacteria</taxon>
        <taxon>Pseudomonadati</taxon>
        <taxon>Pseudomonadota</taxon>
        <taxon>Gammaproteobacteria</taxon>
        <taxon>Enterobacterales</taxon>
        <taxon>Erwiniaceae</taxon>
        <taxon>Rosenbergiella</taxon>
    </lineage>
</organism>
<dbReference type="InterPro" id="IPR036259">
    <property type="entry name" value="MFS_trans_sf"/>
</dbReference>
<dbReference type="PANTHER" id="PTHR43528:SF1">
    <property type="entry name" value="ALPHA-KETOGLUTARATE PERMEASE"/>
    <property type="match status" value="1"/>
</dbReference>
<evidence type="ECO:0000256" key="7">
    <source>
        <dbReference type="ARBA" id="ARBA00022989"/>
    </source>
</evidence>
<protein>
    <submittedName>
        <fullName evidence="11">MFS transporter</fullName>
    </submittedName>
</protein>
<evidence type="ECO:0000256" key="9">
    <source>
        <dbReference type="SAM" id="Phobius"/>
    </source>
</evidence>
<feature type="transmembrane region" description="Helical" evidence="9">
    <location>
        <begin position="398"/>
        <end position="418"/>
    </location>
</feature>
<comment type="caution">
    <text evidence="11">The sequence shown here is derived from an EMBL/GenBank/DDBJ whole genome shotgun (WGS) entry which is preliminary data.</text>
</comment>
<feature type="transmembrane region" description="Helical" evidence="9">
    <location>
        <begin position="56"/>
        <end position="77"/>
    </location>
</feature>
<evidence type="ECO:0000313" key="11">
    <source>
        <dbReference type="EMBL" id="MBT0725987.1"/>
    </source>
</evidence>
<evidence type="ECO:0000256" key="5">
    <source>
        <dbReference type="ARBA" id="ARBA00022692"/>
    </source>
</evidence>
<name>A0ABS5T3H8_9GAMM</name>
<keyword evidence="8 9" id="KW-0472">Membrane</keyword>
<feature type="transmembrane region" description="Helical" evidence="9">
    <location>
        <begin position="189"/>
        <end position="208"/>
    </location>
</feature>
<dbReference type="Proteomes" id="UP000786875">
    <property type="component" value="Unassembled WGS sequence"/>
</dbReference>
<reference evidence="11 12" key="1">
    <citation type="submission" date="2020-04" db="EMBL/GenBank/DDBJ databases">
        <title>Genome sequencing of Rosenbergiella species.</title>
        <authorList>
            <person name="Alvarez-Perez S."/>
            <person name="Lievens B."/>
        </authorList>
    </citation>
    <scope>NUCLEOTIDE SEQUENCE [LARGE SCALE GENOMIC DNA]</scope>
    <source>
        <strain evidence="11 12">CdVSA20.1</strain>
    </source>
</reference>
<keyword evidence="5 9" id="KW-0812">Transmembrane</keyword>
<evidence type="ECO:0000256" key="6">
    <source>
        <dbReference type="ARBA" id="ARBA00022847"/>
    </source>
</evidence>
<evidence type="ECO:0000256" key="2">
    <source>
        <dbReference type="ARBA" id="ARBA00008240"/>
    </source>
</evidence>
<evidence type="ECO:0000256" key="8">
    <source>
        <dbReference type="ARBA" id="ARBA00023136"/>
    </source>
</evidence>
<evidence type="ECO:0000259" key="10">
    <source>
        <dbReference type="PROSITE" id="PS50850"/>
    </source>
</evidence>
<evidence type="ECO:0000256" key="3">
    <source>
        <dbReference type="ARBA" id="ARBA00022448"/>
    </source>
</evidence>
<gene>
    <name evidence="11" type="ORF">HGT73_01070</name>
</gene>
<feature type="transmembrane region" description="Helical" evidence="9">
    <location>
        <begin position="330"/>
        <end position="355"/>
    </location>
</feature>
<keyword evidence="4" id="KW-1003">Cell membrane</keyword>
<feature type="transmembrane region" description="Helical" evidence="9">
    <location>
        <begin position="113"/>
        <end position="132"/>
    </location>
</feature>
<keyword evidence="6" id="KW-0769">Symport</keyword>
<accession>A0ABS5T3H8</accession>
<dbReference type="EMBL" id="JABBFO010000001">
    <property type="protein sequence ID" value="MBT0725987.1"/>
    <property type="molecule type" value="Genomic_DNA"/>
</dbReference>
<feature type="transmembrane region" description="Helical" evidence="9">
    <location>
        <begin position="239"/>
        <end position="260"/>
    </location>
</feature>
<keyword evidence="7 9" id="KW-1133">Transmembrane helix</keyword>
<evidence type="ECO:0000256" key="4">
    <source>
        <dbReference type="ARBA" id="ARBA00022475"/>
    </source>
</evidence>
<feature type="transmembrane region" description="Helical" evidence="9">
    <location>
        <begin position="153"/>
        <end position="177"/>
    </location>
</feature>
<dbReference type="SUPFAM" id="SSF103473">
    <property type="entry name" value="MFS general substrate transporter"/>
    <property type="match status" value="1"/>
</dbReference>
<keyword evidence="12" id="KW-1185">Reference proteome</keyword>
<dbReference type="InterPro" id="IPR020846">
    <property type="entry name" value="MFS_dom"/>
</dbReference>
<feature type="transmembrane region" description="Helical" evidence="9">
    <location>
        <begin position="367"/>
        <end position="392"/>
    </location>
</feature>
<dbReference type="InterPro" id="IPR051084">
    <property type="entry name" value="H+-coupled_symporters"/>
</dbReference>
<comment type="similarity">
    <text evidence="2">Belongs to the major facilitator superfamily. Metabolite:H+ Symporter (MHS) family (TC 2.A.1.6) family.</text>
</comment>